<dbReference type="PANTHER" id="PTHR43400:SF10">
    <property type="entry name" value="3-OXOSTEROID 1-DEHYDROGENASE"/>
    <property type="match status" value="1"/>
</dbReference>
<dbReference type="SUPFAM" id="SSF51905">
    <property type="entry name" value="FAD/NAD(P)-binding domain"/>
    <property type="match status" value="1"/>
</dbReference>
<proteinExistence type="predicted"/>
<dbReference type="InterPro" id="IPR027477">
    <property type="entry name" value="Succ_DH/fumarate_Rdtase_cat_sf"/>
</dbReference>
<dbReference type="InterPro" id="IPR003953">
    <property type="entry name" value="FAD-dep_OxRdtase_2_FAD-bd"/>
</dbReference>
<reference evidence="6 7" key="1">
    <citation type="journal article" date="2019" name="Int. J. Syst. Evol. Microbiol.">
        <title>The Global Catalogue of Microorganisms (GCM) 10K type strain sequencing project: providing services to taxonomists for standard genome sequencing and annotation.</title>
        <authorList>
            <consortium name="The Broad Institute Genomics Platform"/>
            <consortium name="The Broad Institute Genome Sequencing Center for Infectious Disease"/>
            <person name="Wu L."/>
            <person name="Ma J."/>
        </authorList>
    </citation>
    <scope>NUCLEOTIDE SEQUENCE [LARGE SCALE GENOMIC DNA]</scope>
    <source>
        <strain evidence="6 7">JCM 14234</strain>
    </source>
</reference>
<evidence type="ECO:0000256" key="4">
    <source>
        <dbReference type="ARBA" id="ARBA00023002"/>
    </source>
</evidence>
<dbReference type="InterPro" id="IPR036188">
    <property type="entry name" value="FAD/NAD-bd_sf"/>
</dbReference>
<dbReference type="NCBIfam" id="NF005882">
    <property type="entry name" value="PRK07843.1"/>
    <property type="match status" value="1"/>
</dbReference>
<evidence type="ECO:0000256" key="3">
    <source>
        <dbReference type="ARBA" id="ARBA00022827"/>
    </source>
</evidence>
<gene>
    <name evidence="6" type="primary">kstD_1</name>
    <name evidence="6" type="ORF">GCM10010528_01700</name>
</gene>
<evidence type="ECO:0000256" key="2">
    <source>
        <dbReference type="ARBA" id="ARBA00022630"/>
    </source>
</evidence>
<sequence>MERNYQNGDVVQEVDVVVVGSGAAGMAAAITAARSGLDVALVEKSSRWGGSTARSGGGIWIPGNDELVANAGADTLDDARRYLHALAGGDVDERRIDTFVDRGAEALRALCDWAPLRLMWVKGYSDYLPEKPGGRAAGRSVEPRPFDVRALGDDYATMEPFYTKTPLNVVVAQGDYKWLSTGMRHWRGPQRMVKIGARTMLAKLRGQRLVGMGGALVAALMVGMRDAGVDIRLGCGMAELIVDDDRVTGVLLDDGTRLTARRGVILGSGGFDHNAAMRTRYHRPPAGADLSLGAASNTGDGIVAATKLGAAVDLMDDAWWAPSIPLPSGPWFALAERSLPRSIIVNDRGARFMNESLPYVEATHAMFGGPNGSGQGPAQNLPAWLIFDQGYRDRYLFAGRAAKAPLPKRWFDSGALIRADSVTELAARLALPDGALEATIDRFNVAARGGVDDEFGRGESAYDHYYGDITNKPNPSLGELVRPPFYAASIVPADLGTKGGVITDERARVLRSDGSPIVGLYAAGNVSSAVMGHTYAGPGATIGPALVFGYLAACDLVG</sequence>
<protein>
    <submittedName>
        <fullName evidence="6">3-oxosteroid 1-dehydrogenase</fullName>
    </submittedName>
</protein>
<keyword evidence="7" id="KW-1185">Reference proteome</keyword>
<evidence type="ECO:0000259" key="5">
    <source>
        <dbReference type="Pfam" id="PF00890"/>
    </source>
</evidence>
<comment type="cofactor">
    <cofactor evidence="1">
        <name>FAD</name>
        <dbReference type="ChEBI" id="CHEBI:57692"/>
    </cofactor>
</comment>
<dbReference type="Pfam" id="PF00890">
    <property type="entry name" value="FAD_binding_2"/>
    <property type="match status" value="1"/>
</dbReference>
<name>A0ABN3Y9C2_9ACTN</name>
<dbReference type="Gene3D" id="3.50.50.60">
    <property type="entry name" value="FAD/NAD(P)-binding domain"/>
    <property type="match status" value="2"/>
</dbReference>
<dbReference type="InterPro" id="IPR050315">
    <property type="entry name" value="FAD-oxidoreductase_2"/>
</dbReference>
<keyword evidence="4" id="KW-0560">Oxidoreductase</keyword>
<evidence type="ECO:0000313" key="7">
    <source>
        <dbReference type="Proteomes" id="UP001501035"/>
    </source>
</evidence>
<dbReference type="SUPFAM" id="SSF56425">
    <property type="entry name" value="Succinate dehydrogenase/fumarate reductase flavoprotein, catalytic domain"/>
    <property type="match status" value="1"/>
</dbReference>
<evidence type="ECO:0000313" key="6">
    <source>
        <dbReference type="EMBL" id="GAA3023341.1"/>
    </source>
</evidence>
<evidence type="ECO:0000256" key="1">
    <source>
        <dbReference type="ARBA" id="ARBA00001974"/>
    </source>
</evidence>
<dbReference type="PRINTS" id="PR00411">
    <property type="entry name" value="PNDRDTASEI"/>
</dbReference>
<organism evidence="6 7">
    <name type="scientific">Gordonia defluvii</name>
    <dbReference type="NCBI Taxonomy" id="283718"/>
    <lineage>
        <taxon>Bacteria</taxon>
        <taxon>Bacillati</taxon>
        <taxon>Actinomycetota</taxon>
        <taxon>Actinomycetes</taxon>
        <taxon>Mycobacteriales</taxon>
        <taxon>Gordoniaceae</taxon>
        <taxon>Gordonia</taxon>
    </lineage>
</organism>
<feature type="domain" description="FAD-dependent oxidoreductase 2 FAD-binding" evidence="5">
    <location>
        <begin position="15"/>
        <end position="541"/>
    </location>
</feature>
<dbReference type="PANTHER" id="PTHR43400">
    <property type="entry name" value="FUMARATE REDUCTASE"/>
    <property type="match status" value="1"/>
</dbReference>
<dbReference type="EMBL" id="BAAAVS010000001">
    <property type="protein sequence ID" value="GAA3023341.1"/>
    <property type="molecule type" value="Genomic_DNA"/>
</dbReference>
<dbReference type="RefSeq" id="WP_290703589.1">
    <property type="nucleotide sequence ID" value="NZ_BAAAVS010000001.1"/>
</dbReference>
<accession>A0ABN3Y9C2</accession>
<comment type="caution">
    <text evidence="6">The sequence shown here is derived from an EMBL/GenBank/DDBJ whole genome shotgun (WGS) entry which is preliminary data.</text>
</comment>
<dbReference type="Proteomes" id="UP001501035">
    <property type="component" value="Unassembled WGS sequence"/>
</dbReference>
<keyword evidence="3" id="KW-0274">FAD</keyword>
<keyword evidence="2" id="KW-0285">Flavoprotein</keyword>